<comment type="catalytic activity">
    <reaction evidence="9 11">
        <text>dTMP + ATP = dTDP + ADP</text>
        <dbReference type="Rhea" id="RHEA:13517"/>
        <dbReference type="ChEBI" id="CHEBI:30616"/>
        <dbReference type="ChEBI" id="CHEBI:58369"/>
        <dbReference type="ChEBI" id="CHEBI:63528"/>
        <dbReference type="ChEBI" id="CHEBI:456216"/>
        <dbReference type="EC" id="2.7.4.9"/>
    </reaction>
</comment>
<evidence type="ECO:0000256" key="6">
    <source>
        <dbReference type="ARBA" id="ARBA00022741"/>
    </source>
</evidence>
<dbReference type="Pfam" id="PF02223">
    <property type="entry name" value="Thymidylate_kin"/>
    <property type="match status" value="1"/>
</dbReference>
<dbReference type="GO" id="GO:0005524">
    <property type="term" value="F:ATP binding"/>
    <property type="evidence" value="ECO:0007669"/>
    <property type="project" value="UniProtKB-UniRule"/>
</dbReference>
<dbReference type="Gene3D" id="3.40.50.300">
    <property type="entry name" value="P-loop containing nucleotide triphosphate hydrolases"/>
    <property type="match status" value="1"/>
</dbReference>
<comment type="caution">
    <text evidence="13">The sequence shown here is derived from an EMBL/GenBank/DDBJ whole genome shotgun (WGS) entry which is preliminary data.</text>
</comment>
<evidence type="ECO:0000313" key="13">
    <source>
        <dbReference type="EMBL" id="MTK21913.1"/>
    </source>
</evidence>
<comment type="similarity">
    <text evidence="1 11">Belongs to the thymidylate kinase family.</text>
</comment>
<dbReference type="EMBL" id="WMQE01000025">
    <property type="protein sequence ID" value="MTK21913.1"/>
    <property type="molecule type" value="Genomic_DNA"/>
</dbReference>
<dbReference type="AlphaFoldDB" id="A0A9X5ANZ2"/>
<dbReference type="CDD" id="cd01672">
    <property type="entry name" value="TMPK"/>
    <property type="match status" value="1"/>
</dbReference>
<organism evidence="13 14">
    <name type="scientific">Turicibacter sanguinis</name>
    <dbReference type="NCBI Taxonomy" id="154288"/>
    <lineage>
        <taxon>Bacteria</taxon>
        <taxon>Bacillati</taxon>
        <taxon>Bacillota</taxon>
        <taxon>Erysipelotrichia</taxon>
        <taxon>Erysipelotrichales</taxon>
        <taxon>Turicibacteraceae</taxon>
        <taxon>Turicibacter</taxon>
    </lineage>
</organism>
<gene>
    <name evidence="11" type="primary">tmk</name>
    <name evidence="13" type="ORF">GMA92_10845</name>
</gene>
<keyword evidence="7 11" id="KW-0418">Kinase</keyword>
<evidence type="ECO:0000256" key="3">
    <source>
        <dbReference type="ARBA" id="ARBA00017144"/>
    </source>
</evidence>
<dbReference type="EC" id="2.7.4.9" evidence="2 11"/>
<dbReference type="PROSITE" id="PS01331">
    <property type="entry name" value="THYMIDYLATE_KINASE"/>
    <property type="match status" value="1"/>
</dbReference>
<evidence type="ECO:0000256" key="5">
    <source>
        <dbReference type="ARBA" id="ARBA00022727"/>
    </source>
</evidence>
<name>A0A9X5ANZ2_9FIRM</name>
<evidence type="ECO:0000256" key="2">
    <source>
        <dbReference type="ARBA" id="ARBA00012980"/>
    </source>
</evidence>
<feature type="binding site" evidence="11">
    <location>
        <begin position="23"/>
        <end position="30"/>
    </location>
    <ligand>
        <name>ATP</name>
        <dbReference type="ChEBI" id="CHEBI:30616"/>
    </ligand>
</feature>
<evidence type="ECO:0000313" key="14">
    <source>
        <dbReference type="Proteomes" id="UP000487649"/>
    </source>
</evidence>
<dbReference type="SUPFAM" id="SSF52540">
    <property type="entry name" value="P-loop containing nucleoside triphosphate hydrolases"/>
    <property type="match status" value="1"/>
</dbReference>
<dbReference type="GO" id="GO:0006235">
    <property type="term" value="P:dTTP biosynthetic process"/>
    <property type="evidence" value="ECO:0007669"/>
    <property type="project" value="UniProtKB-UniRule"/>
</dbReference>
<keyword evidence="5 11" id="KW-0545">Nucleotide biosynthesis</keyword>
<dbReference type="GO" id="GO:0005829">
    <property type="term" value="C:cytosol"/>
    <property type="evidence" value="ECO:0007669"/>
    <property type="project" value="TreeGrafter"/>
</dbReference>
<dbReference type="InterPro" id="IPR039430">
    <property type="entry name" value="Thymidylate_kin-like_dom"/>
</dbReference>
<dbReference type="GO" id="GO:0006233">
    <property type="term" value="P:dTDP biosynthetic process"/>
    <property type="evidence" value="ECO:0007669"/>
    <property type="project" value="InterPro"/>
</dbReference>
<dbReference type="NCBIfam" id="TIGR00041">
    <property type="entry name" value="DTMP_kinase"/>
    <property type="match status" value="1"/>
</dbReference>
<reference evidence="13 14" key="1">
    <citation type="journal article" date="2019" name="Nat. Med.">
        <title>A library of human gut bacterial isolates paired with longitudinal multiomics data enables mechanistic microbiome research.</title>
        <authorList>
            <person name="Poyet M."/>
            <person name="Groussin M."/>
            <person name="Gibbons S.M."/>
            <person name="Avila-Pacheco J."/>
            <person name="Jiang X."/>
            <person name="Kearney S.M."/>
            <person name="Perrotta A.R."/>
            <person name="Berdy B."/>
            <person name="Zhao S."/>
            <person name="Lieberman T.D."/>
            <person name="Swanson P.K."/>
            <person name="Smith M."/>
            <person name="Roesemann S."/>
            <person name="Alexander J.E."/>
            <person name="Rich S.A."/>
            <person name="Livny J."/>
            <person name="Vlamakis H."/>
            <person name="Clish C."/>
            <person name="Bullock K."/>
            <person name="Deik A."/>
            <person name="Scott J."/>
            <person name="Pierce K.A."/>
            <person name="Xavier R.J."/>
            <person name="Alm E.J."/>
        </authorList>
    </citation>
    <scope>NUCLEOTIDE SEQUENCE [LARGE SCALE GENOMIC DNA]</scope>
    <source>
        <strain evidence="13 14">BIOML-A198</strain>
    </source>
</reference>
<evidence type="ECO:0000256" key="4">
    <source>
        <dbReference type="ARBA" id="ARBA00022679"/>
    </source>
</evidence>
<keyword evidence="4 11" id="KW-0808">Transferase</keyword>
<evidence type="ECO:0000256" key="10">
    <source>
        <dbReference type="ARBA" id="ARBA00057735"/>
    </source>
</evidence>
<evidence type="ECO:0000256" key="1">
    <source>
        <dbReference type="ARBA" id="ARBA00009776"/>
    </source>
</evidence>
<proteinExistence type="inferred from homology"/>
<protein>
    <recommendedName>
        <fullName evidence="3 11">Thymidylate kinase</fullName>
        <ecNumber evidence="2 11">2.7.4.9</ecNumber>
    </recommendedName>
    <alternativeName>
        <fullName evidence="11">dTMP kinase</fullName>
    </alternativeName>
</protein>
<dbReference type="HAMAP" id="MF_00165">
    <property type="entry name" value="Thymidylate_kinase"/>
    <property type="match status" value="1"/>
</dbReference>
<evidence type="ECO:0000256" key="7">
    <source>
        <dbReference type="ARBA" id="ARBA00022777"/>
    </source>
</evidence>
<dbReference type="PANTHER" id="PTHR10344">
    <property type="entry name" value="THYMIDYLATE KINASE"/>
    <property type="match status" value="1"/>
</dbReference>
<sequence length="222" mass="24838">MGFEIYLAKGVMMMSGFFITLEGGEGAGKTTIANELIQKLSELGIETLYTREPGGIKIAEQIREVILDRENTEMDSRTEALLYAAARRQHLVEKVKPAMDAGKIVLCDRFVDSSIVYQGYARGIGMDEVREINQFAIEGFMPDMTIFFDIKPEDGLARIAANSGREVNRLDLEGLEFHQLVYEGYKIQANLFSERIVTVDATQSIQAVTNEICQLILEKLGK</sequence>
<evidence type="ECO:0000256" key="8">
    <source>
        <dbReference type="ARBA" id="ARBA00022840"/>
    </source>
</evidence>
<feature type="domain" description="Thymidylate kinase-like" evidence="12">
    <location>
        <begin position="21"/>
        <end position="212"/>
    </location>
</feature>
<evidence type="ECO:0000256" key="11">
    <source>
        <dbReference type="HAMAP-Rule" id="MF_00165"/>
    </source>
</evidence>
<comment type="function">
    <text evidence="10 11">Phosphorylation of dTMP to form dTDP in both de novo and salvage pathways of dTTP synthesis.</text>
</comment>
<keyword evidence="6 11" id="KW-0547">Nucleotide-binding</keyword>
<accession>A0A9X5ANZ2</accession>
<dbReference type="InterPro" id="IPR018094">
    <property type="entry name" value="Thymidylate_kinase"/>
</dbReference>
<dbReference type="FunFam" id="3.40.50.300:FF:000225">
    <property type="entry name" value="Thymidylate kinase"/>
    <property type="match status" value="1"/>
</dbReference>
<dbReference type="GO" id="GO:0004798">
    <property type="term" value="F:dTMP kinase activity"/>
    <property type="evidence" value="ECO:0007669"/>
    <property type="project" value="UniProtKB-UniRule"/>
</dbReference>
<dbReference type="Proteomes" id="UP000487649">
    <property type="component" value="Unassembled WGS sequence"/>
</dbReference>
<evidence type="ECO:0000256" key="9">
    <source>
        <dbReference type="ARBA" id="ARBA00048743"/>
    </source>
</evidence>
<dbReference type="GO" id="GO:0006227">
    <property type="term" value="P:dUDP biosynthetic process"/>
    <property type="evidence" value="ECO:0007669"/>
    <property type="project" value="TreeGrafter"/>
</dbReference>
<keyword evidence="8 11" id="KW-0067">ATP-binding</keyword>
<dbReference type="PANTHER" id="PTHR10344:SF4">
    <property type="entry name" value="UMP-CMP KINASE 2, MITOCHONDRIAL"/>
    <property type="match status" value="1"/>
</dbReference>
<dbReference type="InterPro" id="IPR018095">
    <property type="entry name" value="Thymidylate_kin_CS"/>
</dbReference>
<evidence type="ECO:0000259" key="12">
    <source>
        <dbReference type="Pfam" id="PF02223"/>
    </source>
</evidence>
<dbReference type="InterPro" id="IPR027417">
    <property type="entry name" value="P-loop_NTPase"/>
</dbReference>